<keyword evidence="5 7" id="KW-0472">Membrane</keyword>
<feature type="transmembrane region" description="Helical" evidence="7">
    <location>
        <begin position="21"/>
        <end position="39"/>
    </location>
</feature>
<dbReference type="CDD" id="cd17319">
    <property type="entry name" value="MFS_ExuT_GudP_like"/>
    <property type="match status" value="1"/>
</dbReference>
<evidence type="ECO:0000313" key="10">
    <source>
        <dbReference type="EMBL" id="CAH6572574.1"/>
    </source>
</evidence>
<feature type="transmembrane region" description="Helical" evidence="7">
    <location>
        <begin position="237"/>
        <end position="255"/>
    </location>
</feature>
<evidence type="ECO:0000313" key="14">
    <source>
        <dbReference type="EMBL" id="HAT3900488.1"/>
    </source>
</evidence>
<feature type="domain" description="Major facilitator superfamily (MFS) profile" evidence="8">
    <location>
        <begin position="21"/>
        <end position="420"/>
    </location>
</feature>
<feature type="transmembrane region" description="Helical" evidence="7">
    <location>
        <begin position="364"/>
        <end position="387"/>
    </location>
</feature>
<evidence type="ECO:0000313" key="18">
    <source>
        <dbReference type="Proteomes" id="UP000019194"/>
    </source>
</evidence>
<dbReference type="InterPro" id="IPR020846">
    <property type="entry name" value="MFS_dom"/>
</dbReference>
<dbReference type="SUPFAM" id="SSF103473">
    <property type="entry name" value="MFS general substrate transporter"/>
    <property type="match status" value="1"/>
</dbReference>
<keyword evidence="4 7" id="KW-1133">Transmembrane helix</keyword>
<feature type="transmembrane region" description="Helical" evidence="7">
    <location>
        <begin position="393"/>
        <end position="415"/>
    </location>
</feature>
<dbReference type="Proteomes" id="UP001279522">
    <property type="component" value="Unassembled WGS sequence"/>
</dbReference>
<dbReference type="EMBL" id="CP056573">
    <property type="protein sequence ID" value="QLV29489.1"/>
    <property type="molecule type" value="Genomic_DNA"/>
</dbReference>
<evidence type="ECO:0000313" key="15">
    <source>
        <dbReference type="EMBL" id="HBH7043851.1"/>
    </source>
</evidence>
<feature type="transmembrane region" description="Helical" evidence="7">
    <location>
        <begin position="331"/>
        <end position="352"/>
    </location>
</feature>
<reference evidence="17" key="8">
    <citation type="submission" date="2022-12" db="EMBL/GenBank/DDBJ databases">
        <title>2953647.</title>
        <authorList>
            <person name="Hergert J."/>
            <person name="Casey R."/>
            <person name="Wagner J."/>
            <person name="Young E.L."/>
            <person name="Oakeson K.F."/>
        </authorList>
    </citation>
    <scope>NUCLEOTIDE SEQUENCE</scope>
    <source>
        <strain evidence="17">2953647</strain>
    </source>
</reference>
<sequence length="428" mass="46229">MNLQTSLPSGKPKTWKARYTVLTLIWLAWLLSFLDRMVMSVSLPYIGKDLNLDTTQQGLIISAFFIGYAAFQIPGGLLADKFGSRKIMAIGIAWWSVFTSLTGAVLTLPLMLAVRFFFGIGEGCFPSASWKMISTYFPSKERGRATAIQSTVNTLGPALAVVVAASIIGAFGWHMVFIVLGIPGLFIAAGIYLFTRDNPKDHPAITQQDLAELAADDQGSLQNTSAIAFKDVLKMPVLWQMASIWFLFDITFWGFSTWLPSYLITVREFSLAKTGVMAAIPFLFGAGGTLLGGYCSDKFKPQRKTLYVVTSVIAAGFLYLTFSVSSADMAVVYQCISALFMFFAMATFWGILMDTIPSNIMGRASGIVNFGGQMAGVVSAPIIGWLIQSSGGSYNSAFIFMIAALLCSAVVTLTVKSSHAVGALPSKA</sequence>
<evidence type="ECO:0000313" key="12">
    <source>
        <dbReference type="EMBL" id="EHT9937664.1"/>
    </source>
</evidence>
<dbReference type="EMBL" id="ABOSXX010000015">
    <property type="protein sequence ID" value="ELV3680722.1"/>
    <property type="molecule type" value="Genomic_DNA"/>
</dbReference>
<dbReference type="Proteomes" id="UP000885148">
    <property type="component" value="Unassembled WGS sequence"/>
</dbReference>
<dbReference type="PANTHER" id="PTHR11662:SF399">
    <property type="entry name" value="FI19708P1-RELATED"/>
    <property type="match status" value="1"/>
</dbReference>
<evidence type="ECO:0000313" key="20">
    <source>
        <dbReference type="Proteomes" id="UP000512222"/>
    </source>
</evidence>
<evidence type="ECO:0000313" key="11">
    <source>
        <dbReference type="EMBL" id="CDL38558.1"/>
    </source>
</evidence>
<gene>
    <name evidence="10" type="ORF">AI2935V1_1224</name>
    <name evidence="9" type="ORF">AM363_22135</name>
    <name evidence="16" type="ORF">HV178_05620</name>
    <name evidence="14" type="ORF">I9Y29_004984</name>
    <name evidence="15" type="ORF">KV121_003969</name>
    <name evidence="12" type="ORF">KY227_000693</name>
    <name evidence="17" type="ORF">O4000_05590</name>
    <name evidence="13" type="ORF">SGX49_003168</name>
</gene>
<dbReference type="EMBL" id="DAESCB010000016">
    <property type="protein sequence ID" value="HBH7043851.1"/>
    <property type="molecule type" value="Genomic_DNA"/>
</dbReference>
<feature type="transmembrane region" description="Helical" evidence="7">
    <location>
        <begin position="275"/>
        <end position="294"/>
    </location>
</feature>
<keyword evidence="21" id="KW-1185">Reference proteome</keyword>
<reference evidence="14" key="5">
    <citation type="submission" date="2020-09" db="EMBL/GenBank/DDBJ databases">
        <authorList>
            <consortium name="NCBI Pathogen Detection Project"/>
        </authorList>
    </citation>
    <scope>NUCLEOTIDE SEQUENCE</scope>
    <source>
        <strain evidence="15">91871</strain>
        <strain evidence="14">O50</strain>
    </source>
</reference>
<dbReference type="InterPro" id="IPR050382">
    <property type="entry name" value="MFS_Na/Anion_cotransporter"/>
</dbReference>
<reference evidence="13" key="9">
    <citation type="submission" date="2023-05" db="EMBL/GenBank/DDBJ databases">
        <authorList>
            <consortium name="Clinical and Environmental Microbiology Branch: Whole genome sequencing antimicrobial resistance pathogens in the healthcare setting"/>
        </authorList>
    </citation>
    <scope>NUCLEOTIDE SEQUENCE</scope>
    <source>
        <strain evidence="12">2021DK-00049</strain>
        <strain evidence="13">2023GN-00287</strain>
    </source>
</reference>
<evidence type="ECO:0000256" key="7">
    <source>
        <dbReference type="SAM" id="Phobius"/>
    </source>
</evidence>
<feature type="transmembrane region" description="Helical" evidence="7">
    <location>
        <begin position="59"/>
        <end position="80"/>
    </location>
</feature>
<evidence type="ECO:0000256" key="1">
    <source>
        <dbReference type="ARBA" id="ARBA00004651"/>
    </source>
</evidence>
<dbReference type="RefSeq" id="WP_003839760.1">
    <property type="nucleotide sequence ID" value="NZ_AP026940.1"/>
</dbReference>
<evidence type="ECO:0000256" key="3">
    <source>
        <dbReference type="ARBA" id="ARBA00022692"/>
    </source>
</evidence>
<evidence type="ECO:0000259" key="8">
    <source>
        <dbReference type="PROSITE" id="PS50850"/>
    </source>
</evidence>
<dbReference type="EMBL" id="DACSXJ010000059">
    <property type="protein sequence ID" value="HAT3900488.1"/>
    <property type="molecule type" value="Genomic_DNA"/>
</dbReference>
<dbReference type="InterPro" id="IPR036259">
    <property type="entry name" value="MFS_trans_sf"/>
</dbReference>
<protein>
    <submittedName>
        <fullName evidence="14">MFS transporter</fullName>
    </submittedName>
    <submittedName>
        <fullName evidence="10">Sulfoacetate transporter SauU</fullName>
    </submittedName>
</protein>
<reference evidence="16" key="6">
    <citation type="journal article" date="2021" name="Microb. Genom.">
        <title>A genomic epidemiological study shows that prevalence of antimicrobial resistance in Enterobacterales is associated with the livestock host, as well as antimicrobial usage.</title>
        <authorList>
            <person name="AbuOun M."/>
            <person name="Jones H."/>
            <person name="Stubberfield E."/>
            <person name="Gilson D."/>
            <person name="Shaw L.P."/>
            <person name="Hubbard A.T.M."/>
            <person name="Chau K.K."/>
            <person name="Sebra R."/>
            <person name="Peto T.E.A."/>
            <person name="Crook D.W."/>
            <person name="Read D.S."/>
            <person name="Gweon H.S."/>
            <person name="Walker A.S."/>
            <person name="Stoesser N."/>
            <person name="Smith R.P."/>
            <person name="Anjum M.F."/>
            <person name="On Behalf Of The Rehab Consortium."/>
        </authorList>
    </citation>
    <scope>NUCLEOTIDE SEQUENCE</scope>
    <source>
        <strain evidence="16">RHBSTW-00370</strain>
    </source>
</reference>
<evidence type="ECO:0000313" key="19">
    <source>
        <dbReference type="Proteomes" id="UP000263627"/>
    </source>
</evidence>
<feature type="transmembrane region" description="Helical" evidence="7">
    <location>
        <begin position="306"/>
        <end position="325"/>
    </location>
</feature>
<dbReference type="Proteomes" id="UP001164536">
    <property type="component" value="Chromosome"/>
</dbReference>
<evidence type="ECO:0000313" key="13">
    <source>
        <dbReference type="EMBL" id="ELV3680722.1"/>
    </source>
</evidence>
<dbReference type="STRING" id="1333848.CFNIH1_00140"/>
<dbReference type="GeneID" id="86999907"/>
<reference evidence="14" key="2">
    <citation type="journal article" date="2018" name="Genome Biol.">
        <title>SKESA: strategic k-mer extension for scrupulous assemblies.</title>
        <authorList>
            <person name="Souvorov A."/>
            <person name="Agarwala R."/>
            <person name="Lipman D.J."/>
        </authorList>
    </citation>
    <scope>NUCLEOTIDE SEQUENCE</scope>
    <source>
        <strain evidence="15">91871</strain>
        <strain evidence="14">O50</strain>
    </source>
</reference>
<dbReference type="EMBL" id="ABBJDF010000003">
    <property type="protein sequence ID" value="EHT9937664.1"/>
    <property type="molecule type" value="Genomic_DNA"/>
</dbReference>
<dbReference type="InterPro" id="IPR011701">
    <property type="entry name" value="MFS"/>
</dbReference>
<dbReference type="EMBL" id="CP114564">
    <property type="protein sequence ID" value="WAZ58386.1"/>
    <property type="molecule type" value="Genomic_DNA"/>
</dbReference>
<keyword evidence="2" id="KW-1003">Cell membrane</keyword>
<keyword evidence="3 7" id="KW-0812">Transmembrane</keyword>
<dbReference type="GO" id="GO:0022857">
    <property type="term" value="F:transmembrane transporter activity"/>
    <property type="evidence" value="ECO:0007669"/>
    <property type="project" value="InterPro"/>
</dbReference>
<evidence type="ECO:0000313" key="17">
    <source>
        <dbReference type="EMBL" id="WAZ58386.1"/>
    </source>
</evidence>
<proteinExistence type="inferred from homology"/>
<dbReference type="Proteomes" id="UP000855471">
    <property type="component" value="Unassembled WGS sequence"/>
</dbReference>
<evidence type="ECO:0000256" key="6">
    <source>
        <dbReference type="ARBA" id="ARBA00038514"/>
    </source>
</evidence>
<dbReference type="Proteomes" id="UP000263627">
    <property type="component" value="Chromosome"/>
</dbReference>
<name>A0A0D7LLM1_CITFR</name>
<dbReference type="PANTHER" id="PTHR11662">
    <property type="entry name" value="SOLUTE CARRIER FAMILY 17"/>
    <property type="match status" value="1"/>
</dbReference>
<dbReference type="Proteomes" id="UP000019194">
    <property type="component" value="Unassembled WGS sequence"/>
</dbReference>
<comment type="similarity">
    <text evidence="6">Belongs to the major facilitator superfamily. Phthalate permease family.</text>
</comment>
<evidence type="ECO:0000256" key="5">
    <source>
        <dbReference type="ARBA" id="ARBA00023136"/>
    </source>
</evidence>
<reference evidence="20" key="4">
    <citation type="submission" date="2020-06" db="EMBL/GenBank/DDBJ databases">
        <title>REHAB project genomes.</title>
        <authorList>
            <person name="Shaw L.P."/>
        </authorList>
    </citation>
    <scope>NUCLEOTIDE SEQUENCE [LARGE SCALE GENOMIC DNA]</scope>
    <source>
        <strain evidence="20">RHBSTW-00370</strain>
    </source>
</reference>
<feature type="transmembrane region" description="Helical" evidence="7">
    <location>
        <begin position="177"/>
        <end position="195"/>
    </location>
</feature>
<dbReference type="PIRSF" id="PIRSF002808">
    <property type="entry name" value="Hexose_phosphate_transp"/>
    <property type="match status" value="1"/>
</dbReference>
<evidence type="ECO:0000313" key="16">
    <source>
        <dbReference type="EMBL" id="QLV29489.1"/>
    </source>
</evidence>
<comment type="subcellular location">
    <subcellularLocation>
        <location evidence="1">Cell membrane</location>
        <topology evidence="1">Multi-pass membrane protein</topology>
    </subcellularLocation>
</comment>
<evidence type="ECO:0000256" key="2">
    <source>
        <dbReference type="ARBA" id="ARBA00022475"/>
    </source>
</evidence>
<dbReference type="Gene3D" id="1.20.1250.20">
    <property type="entry name" value="MFS general substrate transporter like domains"/>
    <property type="match status" value="2"/>
</dbReference>
<dbReference type="AlphaFoldDB" id="A0A0D7LLM1"/>
<dbReference type="OrthoDB" id="9771451at2"/>
<evidence type="ECO:0000313" key="9">
    <source>
        <dbReference type="EMBL" id="AXZ49425.1"/>
    </source>
</evidence>
<feature type="transmembrane region" description="Helical" evidence="7">
    <location>
        <begin position="87"/>
        <end position="106"/>
    </location>
</feature>
<reference evidence="11 18" key="1">
    <citation type="submission" date="2013-10" db="EMBL/GenBank/DDBJ databases">
        <title>Antibiotic resistance diversity of beta-lactamase producers in the General Hospital Vienna.</title>
        <authorList>
            <person name="Barisic I."/>
            <person name="Mitteregger D."/>
            <person name="Hirschl A.M."/>
            <person name="Noehammer C."/>
            <person name="Wiesinger-Mayr H."/>
        </authorList>
    </citation>
    <scope>NUCLEOTIDE SEQUENCE [LARGE SCALE GENOMIC DNA]</scope>
    <source>
        <strain evidence="11 18">ISC11</strain>
    </source>
</reference>
<reference evidence="10" key="7">
    <citation type="submission" date="2022-05" db="EMBL/GenBank/DDBJ databases">
        <authorList>
            <person name="Alioto T."/>
            <person name="Alioto T."/>
            <person name="Gomez Garrido J."/>
        </authorList>
    </citation>
    <scope>NUCLEOTIDE SEQUENCE</scope>
    <source>
        <strain evidence="10">112</strain>
    </source>
</reference>
<dbReference type="EMBL" id="OW995941">
    <property type="protein sequence ID" value="CAH6572574.1"/>
    <property type="molecule type" value="Genomic_DNA"/>
</dbReference>
<dbReference type="Pfam" id="PF07690">
    <property type="entry name" value="MFS_1"/>
    <property type="match status" value="1"/>
</dbReference>
<dbReference type="Proteomes" id="UP000512222">
    <property type="component" value="Chromosome"/>
</dbReference>
<dbReference type="EMBL" id="CBWP010000043">
    <property type="protein sequence ID" value="CDL38558.1"/>
    <property type="molecule type" value="Genomic_DNA"/>
</dbReference>
<reference evidence="9 19" key="3">
    <citation type="submission" date="2018-09" db="EMBL/GenBank/DDBJ databases">
        <title>Whole genome sequencing of Citrobacter freundii AR_0116.</title>
        <authorList>
            <person name="Conlan S."/>
            <person name="Thomas P.J."/>
            <person name="Mullikin J."/>
            <person name="Frank K.M."/>
            <person name="Segre J.A."/>
        </authorList>
    </citation>
    <scope>NUCLEOTIDE SEQUENCE [LARGE SCALE GENOMIC DNA]</scope>
    <source>
        <strain evidence="9 19">AR_0116</strain>
    </source>
</reference>
<dbReference type="EMBL" id="CP032184">
    <property type="protein sequence ID" value="AXZ49425.1"/>
    <property type="molecule type" value="Genomic_DNA"/>
</dbReference>
<organism evidence="14">
    <name type="scientific">Citrobacter freundii</name>
    <dbReference type="NCBI Taxonomy" id="546"/>
    <lineage>
        <taxon>Bacteria</taxon>
        <taxon>Pseudomonadati</taxon>
        <taxon>Pseudomonadota</taxon>
        <taxon>Gammaproteobacteria</taxon>
        <taxon>Enterobacterales</taxon>
        <taxon>Enterobacteriaceae</taxon>
        <taxon>Citrobacter</taxon>
        <taxon>Citrobacter freundii complex</taxon>
    </lineage>
</organism>
<dbReference type="InterPro" id="IPR000849">
    <property type="entry name" value="Sugar_P_transporter"/>
</dbReference>
<accession>A0A0D7LLM1</accession>
<dbReference type="PROSITE" id="PS50850">
    <property type="entry name" value="MFS"/>
    <property type="match status" value="1"/>
</dbReference>
<evidence type="ECO:0000313" key="21">
    <source>
        <dbReference type="Proteomes" id="UP001164536"/>
    </source>
</evidence>
<dbReference type="GO" id="GO:0005886">
    <property type="term" value="C:plasma membrane"/>
    <property type="evidence" value="ECO:0007669"/>
    <property type="project" value="UniProtKB-SubCell"/>
</dbReference>
<dbReference type="Proteomes" id="UP000789647">
    <property type="component" value="Chromosome"/>
</dbReference>
<evidence type="ECO:0000256" key="4">
    <source>
        <dbReference type="ARBA" id="ARBA00022989"/>
    </source>
</evidence>